<feature type="compositionally biased region" description="Low complexity" evidence="1">
    <location>
        <begin position="132"/>
        <end position="149"/>
    </location>
</feature>
<feature type="region of interest" description="Disordered" evidence="1">
    <location>
        <begin position="128"/>
        <end position="156"/>
    </location>
</feature>
<name>A0ABQ9XVU3_9EUKA</name>
<dbReference type="Proteomes" id="UP001281761">
    <property type="component" value="Unassembled WGS sequence"/>
</dbReference>
<dbReference type="EMBL" id="JARBJD010000065">
    <property type="protein sequence ID" value="KAK2955601.1"/>
    <property type="molecule type" value="Genomic_DNA"/>
</dbReference>
<accession>A0ABQ9XVU3</accession>
<proteinExistence type="predicted"/>
<evidence type="ECO:0000313" key="3">
    <source>
        <dbReference type="Proteomes" id="UP001281761"/>
    </source>
</evidence>
<protein>
    <submittedName>
        <fullName evidence="2">Uncharacterized protein</fullName>
    </submittedName>
</protein>
<reference evidence="2 3" key="1">
    <citation type="journal article" date="2022" name="bioRxiv">
        <title>Genomics of Preaxostyla Flagellates Illuminates Evolutionary Transitions and the Path Towards Mitochondrial Loss.</title>
        <authorList>
            <person name="Novak L.V.F."/>
            <person name="Treitli S.C."/>
            <person name="Pyrih J."/>
            <person name="Halakuc P."/>
            <person name="Pipaliya S.V."/>
            <person name="Vacek V."/>
            <person name="Brzon O."/>
            <person name="Soukal P."/>
            <person name="Eme L."/>
            <person name="Dacks J.B."/>
            <person name="Karnkowska A."/>
            <person name="Elias M."/>
            <person name="Hampl V."/>
        </authorList>
    </citation>
    <scope>NUCLEOTIDE SEQUENCE [LARGE SCALE GENOMIC DNA]</scope>
    <source>
        <strain evidence="2">NAU3</strain>
        <tissue evidence="2">Gut</tissue>
    </source>
</reference>
<comment type="caution">
    <text evidence="2">The sequence shown here is derived from an EMBL/GenBank/DDBJ whole genome shotgun (WGS) entry which is preliminary data.</text>
</comment>
<evidence type="ECO:0000313" key="2">
    <source>
        <dbReference type="EMBL" id="KAK2955601.1"/>
    </source>
</evidence>
<evidence type="ECO:0000256" key="1">
    <source>
        <dbReference type="SAM" id="MobiDB-lite"/>
    </source>
</evidence>
<gene>
    <name evidence="2" type="ORF">BLNAU_9460</name>
</gene>
<organism evidence="2 3">
    <name type="scientific">Blattamonas nauphoetae</name>
    <dbReference type="NCBI Taxonomy" id="2049346"/>
    <lineage>
        <taxon>Eukaryota</taxon>
        <taxon>Metamonada</taxon>
        <taxon>Preaxostyla</taxon>
        <taxon>Oxymonadida</taxon>
        <taxon>Blattamonas</taxon>
    </lineage>
</organism>
<sequence>MDQPRNVVPPEPSSDSLFSSIISTPLAITRELTSSLIVQDGTPLNSSQTSTNTPKIPHLITQSVPLTPIPQTITPLLGDDRALSMLSTDLDTSTSTTASMIRSLGRILAGRRMGGGSVTALRIDDVRIPGDSETGSSSSFNPSSTTGESISNTSSL</sequence>
<keyword evidence="3" id="KW-1185">Reference proteome</keyword>